<sequence>KYIYFIHHSFSAQTASLVGFSGFAFAHELYHHVQFANREFAMMDDISDHIRAENCVMRHTDRVCSRFTEKTCSSGRKSEDEDTADIYGSQIAFSVLQRMLGNDMDKIVYPDLN</sequence>
<dbReference type="EMBL" id="BTRK01000001">
    <property type="protein sequence ID" value="GMR34200.1"/>
    <property type="molecule type" value="Genomic_DNA"/>
</dbReference>
<dbReference type="GO" id="GO:0008237">
    <property type="term" value="F:metallopeptidase activity"/>
    <property type="evidence" value="ECO:0007669"/>
    <property type="project" value="InterPro"/>
</dbReference>
<organism evidence="1 2">
    <name type="scientific">Pristionchus mayeri</name>
    <dbReference type="NCBI Taxonomy" id="1317129"/>
    <lineage>
        <taxon>Eukaryota</taxon>
        <taxon>Metazoa</taxon>
        <taxon>Ecdysozoa</taxon>
        <taxon>Nematoda</taxon>
        <taxon>Chromadorea</taxon>
        <taxon>Rhabditida</taxon>
        <taxon>Rhabditina</taxon>
        <taxon>Diplogasteromorpha</taxon>
        <taxon>Diplogasteroidea</taxon>
        <taxon>Neodiplogasteridae</taxon>
        <taxon>Pristionchus</taxon>
    </lineage>
</organism>
<comment type="caution">
    <text evidence="1">The sequence shown here is derived from an EMBL/GenBank/DDBJ whole genome shotgun (WGS) entry which is preliminary data.</text>
</comment>
<keyword evidence="2" id="KW-1185">Reference proteome</keyword>
<accession>A0AAN4ZBZ3</accession>
<dbReference type="Proteomes" id="UP001328107">
    <property type="component" value="Unassembled WGS sequence"/>
</dbReference>
<dbReference type="InterPro" id="IPR024079">
    <property type="entry name" value="MetalloPept_cat_dom_sf"/>
</dbReference>
<feature type="non-terminal residue" evidence="1">
    <location>
        <position position="1"/>
    </location>
</feature>
<evidence type="ECO:0008006" key="3">
    <source>
        <dbReference type="Google" id="ProtNLM"/>
    </source>
</evidence>
<proteinExistence type="predicted"/>
<evidence type="ECO:0000313" key="2">
    <source>
        <dbReference type="Proteomes" id="UP001328107"/>
    </source>
</evidence>
<feature type="non-terminal residue" evidence="1">
    <location>
        <position position="113"/>
    </location>
</feature>
<evidence type="ECO:0000313" key="1">
    <source>
        <dbReference type="EMBL" id="GMR34200.1"/>
    </source>
</evidence>
<gene>
    <name evidence="1" type="ORF">PMAYCL1PPCAC_04395</name>
</gene>
<reference evidence="2" key="1">
    <citation type="submission" date="2022-10" db="EMBL/GenBank/DDBJ databases">
        <title>Genome assembly of Pristionchus species.</title>
        <authorList>
            <person name="Yoshida K."/>
            <person name="Sommer R.J."/>
        </authorList>
    </citation>
    <scope>NUCLEOTIDE SEQUENCE [LARGE SCALE GENOMIC DNA]</scope>
    <source>
        <strain evidence="2">RS5460</strain>
    </source>
</reference>
<dbReference type="SUPFAM" id="SSF55486">
    <property type="entry name" value="Metalloproteases ('zincins'), catalytic domain"/>
    <property type="match status" value="1"/>
</dbReference>
<dbReference type="Gene3D" id="3.40.390.10">
    <property type="entry name" value="Collagenase (Catalytic Domain)"/>
    <property type="match status" value="1"/>
</dbReference>
<protein>
    <recommendedName>
        <fullName evidence="3">Peptidase</fullName>
    </recommendedName>
</protein>
<dbReference type="AlphaFoldDB" id="A0AAN4ZBZ3"/>
<name>A0AAN4ZBZ3_9BILA</name>